<protein>
    <recommendedName>
        <fullName evidence="9">Transmembrane 9 superfamily member</fullName>
    </recommendedName>
</protein>
<dbReference type="PANTHER" id="PTHR10766">
    <property type="entry name" value="TRANSMEMBRANE 9 SUPERFAMILY PROTEIN"/>
    <property type="match status" value="1"/>
</dbReference>
<keyword evidence="5 9" id="KW-0732">Signal</keyword>
<keyword evidence="7" id="KW-0333">Golgi apparatus</keyword>
<dbReference type="AlphaFoldDB" id="A0AAD8AKA1"/>
<evidence type="ECO:0000256" key="3">
    <source>
        <dbReference type="ARBA" id="ARBA00005227"/>
    </source>
</evidence>
<feature type="transmembrane region" description="Helical" evidence="9">
    <location>
        <begin position="433"/>
        <end position="456"/>
    </location>
</feature>
<feature type="signal peptide" evidence="9">
    <location>
        <begin position="1"/>
        <end position="22"/>
    </location>
</feature>
<evidence type="ECO:0000256" key="2">
    <source>
        <dbReference type="ARBA" id="ARBA00004555"/>
    </source>
</evidence>
<evidence type="ECO:0000256" key="6">
    <source>
        <dbReference type="ARBA" id="ARBA00022989"/>
    </source>
</evidence>
<organism evidence="10 11">
    <name type="scientific">Diploptera punctata</name>
    <name type="common">Pacific beetle cockroach</name>
    <dbReference type="NCBI Taxonomy" id="6984"/>
    <lineage>
        <taxon>Eukaryota</taxon>
        <taxon>Metazoa</taxon>
        <taxon>Ecdysozoa</taxon>
        <taxon>Arthropoda</taxon>
        <taxon>Hexapoda</taxon>
        <taxon>Insecta</taxon>
        <taxon>Pterygota</taxon>
        <taxon>Neoptera</taxon>
        <taxon>Polyneoptera</taxon>
        <taxon>Dictyoptera</taxon>
        <taxon>Blattodea</taxon>
        <taxon>Blaberoidea</taxon>
        <taxon>Blaberidae</taxon>
        <taxon>Diplopterinae</taxon>
        <taxon>Diploptera</taxon>
    </lineage>
</organism>
<feature type="transmembrane region" description="Helical" evidence="9">
    <location>
        <begin position="327"/>
        <end position="354"/>
    </location>
</feature>
<keyword evidence="8 9" id="KW-0472">Membrane</keyword>
<dbReference type="GO" id="GO:0016020">
    <property type="term" value="C:membrane"/>
    <property type="evidence" value="ECO:0007669"/>
    <property type="project" value="UniProtKB-SubCell"/>
</dbReference>
<evidence type="ECO:0000256" key="4">
    <source>
        <dbReference type="ARBA" id="ARBA00022692"/>
    </source>
</evidence>
<feature type="chain" id="PRO_5041773907" description="Transmembrane 9 superfamily member" evidence="9">
    <location>
        <begin position="23"/>
        <end position="626"/>
    </location>
</feature>
<keyword evidence="11" id="KW-1185">Reference proteome</keyword>
<feature type="transmembrane region" description="Helical" evidence="9">
    <location>
        <begin position="556"/>
        <end position="575"/>
    </location>
</feature>
<dbReference type="Proteomes" id="UP001233999">
    <property type="component" value="Unassembled WGS sequence"/>
</dbReference>
<dbReference type="EMBL" id="JASPKZ010000442">
    <property type="protein sequence ID" value="KAJ9600211.1"/>
    <property type="molecule type" value="Genomic_DNA"/>
</dbReference>
<gene>
    <name evidence="10" type="ORF">L9F63_009493</name>
</gene>
<comment type="caution">
    <text evidence="10">The sequence shown here is derived from an EMBL/GenBank/DDBJ whole genome shotgun (WGS) entry which is preliminary data.</text>
</comment>
<feature type="transmembrane region" description="Helical" evidence="9">
    <location>
        <begin position="397"/>
        <end position="421"/>
    </location>
</feature>
<feature type="transmembrane region" description="Helical" evidence="9">
    <location>
        <begin position="264"/>
        <end position="286"/>
    </location>
</feature>
<comment type="subcellular location">
    <subcellularLocation>
        <location evidence="2">Golgi apparatus</location>
    </subcellularLocation>
    <subcellularLocation>
        <location evidence="1">Membrane</location>
        <topology evidence="1">Multi-pass membrane protein</topology>
    </subcellularLocation>
</comment>
<proteinExistence type="inferred from homology"/>
<reference evidence="10" key="1">
    <citation type="journal article" date="2023" name="IScience">
        <title>Live-bearing cockroach genome reveals convergent evolutionary mechanisms linked to viviparity in insects and beyond.</title>
        <authorList>
            <person name="Fouks B."/>
            <person name="Harrison M.C."/>
            <person name="Mikhailova A.A."/>
            <person name="Marchal E."/>
            <person name="English S."/>
            <person name="Carruthers M."/>
            <person name="Jennings E.C."/>
            <person name="Chiamaka E.L."/>
            <person name="Frigard R.A."/>
            <person name="Pippel M."/>
            <person name="Attardo G.M."/>
            <person name="Benoit J.B."/>
            <person name="Bornberg-Bauer E."/>
            <person name="Tobe S.S."/>
        </authorList>
    </citation>
    <scope>NUCLEOTIDE SEQUENCE</scope>
    <source>
        <strain evidence="10">Stay&amp;Tobe</strain>
    </source>
</reference>
<dbReference type="PANTHER" id="PTHR10766:SF55">
    <property type="entry name" value="TRANSMEMBRANE 9 SUPERFAMILY MEMBER 4"/>
    <property type="match status" value="1"/>
</dbReference>
<evidence type="ECO:0000256" key="5">
    <source>
        <dbReference type="ARBA" id="ARBA00022729"/>
    </source>
</evidence>
<name>A0AAD8AKA1_DIPPU</name>
<dbReference type="InterPro" id="IPR004240">
    <property type="entry name" value="EMP70"/>
</dbReference>
<sequence length="626" mass="72860">MVWSWWKLLIFIMCMWIEVREAFYVPGVAPVEFRRGDRIDVKAVKLTSTHTQLPYEYYSLPFCLPKNRTFIYKSENLGEVLRGDRIVNTPYEVQMAEDIPCHLLCHKRNAPMNWNEADSHQVISRIKHEYFVHLLVDNLPCATKVVNPETSEVQYEHGYRLGGVEGDNVYINNHLKLILLYHTHNKETYRVVGFEVEAKSIDFNDLKFSDDETCIIPDRPKRQLVTEGRTSLFFTYSVEWRQSKISWASRWDIYLGMSDVQIHWFSIINSLVVVFFLSGILTMIMVRTLRRDIARYNADEGPDEAIEETGWKLVHGDVFRPPRYSRLFAAVIGSGIQIFFMALITIFFAMLGMLSPASRGALMTAAIFLYVFMGLIAGYFSARLYKTMKGREWKRAAFLTATLYPALVFGMCFFLNFFIWGKHSSGAVPFATMLSLLCLWFGISLPLVYLGYYFGFRKQPFQHPVRTNQIPRQVPDQLWYMNPFLSTLMAGVLPFGAVFIELFFIFTAIWENQFYYMFGFLFLVFIILVISCSQISIVMVYFQLCGEDYHWWWRSFIVSGGSAVYVFAYSVFYFATKLEITEFIPTLLYFGYTAIMVLTFWLLTGTIGFFAAYAFVRKIYAAVKID</sequence>
<keyword evidence="6 9" id="KW-1133">Transmembrane helix</keyword>
<dbReference type="GO" id="GO:0005794">
    <property type="term" value="C:Golgi apparatus"/>
    <property type="evidence" value="ECO:0007669"/>
    <property type="project" value="UniProtKB-SubCell"/>
</dbReference>
<dbReference type="Pfam" id="PF02990">
    <property type="entry name" value="EMP70"/>
    <property type="match status" value="1"/>
</dbReference>
<feature type="transmembrane region" description="Helical" evidence="9">
    <location>
        <begin position="360"/>
        <end position="385"/>
    </location>
</feature>
<evidence type="ECO:0000256" key="8">
    <source>
        <dbReference type="ARBA" id="ARBA00023136"/>
    </source>
</evidence>
<feature type="transmembrane region" description="Helical" evidence="9">
    <location>
        <begin position="587"/>
        <end position="616"/>
    </location>
</feature>
<feature type="transmembrane region" description="Helical" evidence="9">
    <location>
        <begin position="516"/>
        <end position="544"/>
    </location>
</feature>
<evidence type="ECO:0000256" key="1">
    <source>
        <dbReference type="ARBA" id="ARBA00004141"/>
    </source>
</evidence>
<evidence type="ECO:0000256" key="7">
    <source>
        <dbReference type="ARBA" id="ARBA00023034"/>
    </source>
</evidence>
<keyword evidence="4 9" id="KW-0812">Transmembrane</keyword>
<dbReference type="GO" id="GO:0072657">
    <property type="term" value="P:protein localization to membrane"/>
    <property type="evidence" value="ECO:0007669"/>
    <property type="project" value="TreeGrafter"/>
</dbReference>
<evidence type="ECO:0000256" key="9">
    <source>
        <dbReference type="RuleBase" id="RU363079"/>
    </source>
</evidence>
<accession>A0AAD8AKA1</accession>
<evidence type="ECO:0000313" key="10">
    <source>
        <dbReference type="EMBL" id="KAJ9600211.1"/>
    </source>
</evidence>
<feature type="transmembrane region" description="Helical" evidence="9">
    <location>
        <begin position="488"/>
        <end position="510"/>
    </location>
</feature>
<evidence type="ECO:0000313" key="11">
    <source>
        <dbReference type="Proteomes" id="UP001233999"/>
    </source>
</evidence>
<reference evidence="10" key="2">
    <citation type="submission" date="2023-05" db="EMBL/GenBank/DDBJ databases">
        <authorList>
            <person name="Fouks B."/>
        </authorList>
    </citation>
    <scope>NUCLEOTIDE SEQUENCE</scope>
    <source>
        <strain evidence="10">Stay&amp;Tobe</strain>
        <tissue evidence="10">Testes</tissue>
    </source>
</reference>
<comment type="similarity">
    <text evidence="3 9">Belongs to the nonaspanin (TM9SF) (TC 9.A.2) family.</text>
</comment>